<proteinExistence type="inferred from homology"/>
<evidence type="ECO:0000256" key="7">
    <source>
        <dbReference type="ARBA" id="ARBA00023033"/>
    </source>
</evidence>
<dbReference type="GO" id="GO:0050661">
    <property type="term" value="F:NADP binding"/>
    <property type="evidence" value="ECO:0007669"/>
    <property type="project" value="InterPro"/>
</dbReference>
<dbReference type="AlphaFoldDB" id="A0A9P9EDC0"/>
<evidence type="ECO:0008006" key="11">
    <source>
        <dbReference type="Google" id="ProtNLM"/>
    </source>
</evidence>
<keyword evidence="7" id="KW-0503">Monooxygenase</keyword>
<comment type="cofactor">
    <cofactor evidence="1">
        <name>FAD</name>
        <dbReference type="ChEBI" id="CHEBI:57692"/>
    </cofactor>
</comment>
<dbReference type="PANTHER" id="PTHR23023">
    <property type="entry name" value="DIMETHYLANILINE MONOOXYGENASE"/>
    <property type="match status" value="1"/>
</dbReference>
<dbReference type="GO" id="GO:0004499">
    <property type="term" value="F:N,N-dimethylaniline monooxygenase activity"/>
    <property type="evidence" value="ECO:0007669"/>
    <property type="project" value="InterPro"/>
</dbReference>
<keyword evidence="10" id="KW-1185">Reference proteome</keyword>
<keyword evidence="6" id="KW-0560">Oxidoreductase</keyword>
<comment type="caution">
    <text evidence="9">The sequence shown here is derived from an EMBL/GenBank/DDBJ whole genome shotgun (WGS) entry which is preliminary data.</text>
</comment>
<evidence type="ECO:0000256" key="4">
    <source>
        <dbReference type="ARBA" id="ARBA00022827"/>
    </source>
</evidence>
<dbReference type="Proteomes" id="UP000700596">
    <property type="component" value="Unassembled WGS sequence"/>
</dbReference>
<gene>
    <name evidence="9" type="ORF">B0J11DRAFT_556211</name>
</gene>
<dbReference type="InterPro" id="IPR050346">
    <property type="entry name" value="FMO-like"/>
</dbReference>
<evidence type="ECO:0000256" key="2">
    <source>
        <dbReference type="ARBA" id="ARBA00009183"/>
    </source>
</evidence>
<organism evidence="9 10">
    <name type="scientific">Dendryphion nanum</name>
    <dbReference type="NCBI Taxonomy" id="256645"/>
    <lineage>
        <taxon>Eukaryota</taxon>
        <taxon>Fungi</taxon>
        <taxon>Dikarya</taxon>
        <taxon>Ascomycota</taxon>
        <taxon>Pezizomycotina</taxon>
        <taxon>Dothideomycetes</taxon>
        <taxon>Pleosporomycetidae</taxon>
        <taxon>Pleosporales</taxon>
        <taxon>Torulaceae</taxon>
        <taxon>Dendryphion</taxon>
    </lineage>
</organism>
<sequence>MISLRARTIAIIGGGPSGIVAAKYLRAEKAFDKIVVFEQRSVPGGIWNYTADQKDEDLFTIPQTNAKGKHQNPLWLDQQSSGLNGESDGQKRPKATASFLSPVYQNLETNIPRGLMGFQDLDWPQDSQLFPKHETVLRYITDYGKEIQDLVQYETQVINVEAADHNVGGKWTVTTRNLRDHGSNNFKSEVFDAVIVANGHFIVPSLPDIPNVKEWNAKYPGVITHSKYFRKPEDFAGKKVVVIGNSASGVDISNQIVSVCQQPLLWSFRSASMMKPPADARKTDFPPIARFLPDTRGVEFEDGRVETDIDAVIFATGYFYSLPFLEKVEPELIGDGSRVQNTYQHIFYAPRPTLSFLVLNQRVIPFPMAEAQSSVIARVYSGRLSLPPYTEMRQWEEEAQIENGSGKTFHLLPFPRDANFINEMSTWALTAERKEGLDNEGKGKIPPVWGEWEFWCRENFPAIRAAFGKRGAERHGIRTLEEVGFNFEEHVRRKDKEEGKLI</sequence>
<dbReference type="Gene3D" id="3.50.50.60">
    <property type="entry name" value="FAD/NAD(P)-binding domain"/>
    <property type="match status" value="2"/>
</dbReference>
<dbReference type="InterPro" id="IPR020946">
    <property type="entry name" value="Flavin_mOase-like"/>
</dbReference>
<dbReference type="FunFam" id="3.50.50.60:FF:000138">
    <property type="entry name" value="Flavin-containing monooxygenase"/>
    <property type="match status" value="1"/>
</dbReference>
<evidence type="ECO:0000256" key="3">
    <source>
        <dbReference type="ARBA" id="ARBA00022630"/>
    </source>
</evidence>
<evidence type="ECO:0000313" key="9">
    <source>
        <dbReference type="EMBL" id="KAH7135352.1"/>
    </source>
</evidence>
<keyword evidence="5" id="KW-0521">NADP</keyword>
<keyword evidence="3" id="KW-0285">Flavoprotein</keyword>
<evidence type="ECO:0000256" key="8">
    <source>
        <dbReference type="SAM" id="MobiDB-lite"/>
    </source>
</evidence>
<feature type="region of interest" description="Disordered" evidence="8">
    <location>
        <begin position="65"/>
        <end position="93"/>
    </location>
</feature>
<dbReference type="EMBL" id="JAGMWT010000002">
    <property type="protein sequence ID" value="KAH7135352.1"/>
    <property type="molecule type" value="Genomic_DNA"/>
</dbReference>
<evidence type="ECO:0000313" key="10">
    <source>
        <dbReference type="Proteomes" id="UP000700596"/>
    </source>
</evidence>
<dbReference type="PRINTS" id="PR00370">
    <property type="entry name" value="FMOXYGENASE"/>
</dbReference>
<dbReference type="SUPFAM" id="SSF51905">
    <property type="entry name" value="FAD/NAD(P)-binding domain"/>
    <property type="match status" value="2"/>
</dbReference>
<dbReference type="Pfam" id="PF00743">
    <property type="entry name" value="FMO-like"/>
    <property type="match status" value="2"/>
</dbReference>
<dbReference type="OrthoDB" id="66881at2759"/>
<protein>
    <recommendedName>
        <fullName evidence="11">Flavin-containing monooxygenase</fullName>
    </recommendedName>
</protein>
<reference evidence="9" key="1">
    <citation type="journal article" date="2021" name="Nat. Commun.">
        <title>Genetic determinants of endophytism in the Arabidopsis root mycobiome.</title>
        <authorList>
            <person name="Mesny F."/>
            <person name="Miyauchi S."/>
            <person name="Thiergart T."/>
            <person name="Pickel B."/>
            <person name="Atanasova L."/>
            <person name="Karlsson M."/>
            <person name="Huettel B."/>
            <person name="Barry K.W."/>
            <person name="Haridas S."/>
            <person name="Chen C."/>
            <person name="Bauer D."/>
            <person name="Andreopoulos W."/>
            <person name="Pangilinan J."/>
            <person name="LaButti K."/>
            <person name="Riley R."/>
            <person name="Lipzen A."/>
            <person name="Clum A."/>
            <person name="Drula E."/>
            <person name="Henrissat B."/>
            <person name="Kohler A."/>
            <person name="Grigoriev I.V."/>
            <person name="Martin F.M."/>
            <person name="Hacquard S."/>
        </authorList>
    </citation>
    <scope>NUCLEOTIDE SEQUENCE</scope>
    <source>
        <strain evidence="9">MPI-CAGE-CH-0243</strain>
    </source>
</reference>
<name>A0A9P9EDC0_9PLEO</name>
<dbReference type="InterPro" id="IPR000960">
    <property type="entry name" value="Flavin_mOase"/>
</dbReference>
<dbReference type="InterPro" id="IPR036188">
    <property type="entry name" value="FAD/NAD-bd_sf"/>
</dbReference>
<accession>A0A9P9EDC0</accession>
<dbReference type="GO" id="GO:0050660">
    <property type="term" value="F:flavin adenine dinucleotide binding"/>
    <property type="evidence" value="ECO:0007669"/>
    <property type="project" value="InterPro"/>
</dbReference>
<evidence type="ECO:0000256" key="1">
    <source>
        <dbReference type="ARBA" id="ARBA00001974"/>
    </source>
</evidence>
<evidence type="ECO:0000256" key="5">
    <source>
        <dbReference type="ARBA" id="ARBA00022857"/>
    </source>
</evidence>
<dbReference type="Pfam" id="PF13450">
    <property type="entry name" value="NAD_binding_8"/>
    <property type="match status" value="1"/>
</dbReference>
<evidence type="ECO:0000256" key="6">
    <source>
        <dbReference type="ARBA" id="ARBA00023002"/>
    </source>
</evidence>
<keyword evidence="4" id="KW-0274">FAD</keyword>
<comment type="similarity">
    <text evidence="2">Belongs to the FMO family.</text>
</comment>